<keyword evidence="1" id="KW-0812">Transmembrane</keyword>
<feature type="transmembrane region" description="Helical" evidence="1">
    <location>
        <begin position="27"/>
        <end position="50"/>
    </location>
</feature>
<dbReference type="SUPFAM" id="SSF54534">
    <property type="entry name" value="FKBP-like"/>
    <property type="match status" value="1"/>
</dbReference>
<evidence type="ECO:0000313" key="3">
    <source>
        <dbReference type="Proteomes" id="UP000177097"/>
    </source>
</evidence>
<accession>A0A1F7TZ91</accession>
<comment type="caution">
    <text evidence="2">The sequence shown here is derived from an EMBL/GenBank/DDBJ whole genome shotgun (WGS) entry which is preliminary data.</text>
</comment>
<dbReference type="Proteomes" id="UP000177097">
    <property type="component" value="Unassembled WGS sequence"/>
</dbReference>
<dbReference type="SUPFAM" id="SSF109998">
    <property type="entry name" value="Triger factor/SurA peptide-binding domain-like"/>
    <property type="match status" value="1"/>
</dbReference>
<dbReference type="Gene3D" id="1.10.4030.10">
    <property type="entry name" value="Porin chaperone SurA, peptide-binding domain"/>
    <property type="match status" value="1"/>
</dbReference>
<reference evidence="2 3" key="1">
    <citation type="journal article" date="2016" name="Nat. Commun.">
        <title>Thousands of microbial genomes shed light on interconnected biogeochemical processes in an aquifer system.</title>
        <authorList>
            <person name="Anantharaman K."/>
            <person name="Brown C.T."/>
            <person name="Hug L.A."/>
            <person name="Sharon I."/>
            <person name="Castelle C.J."/>
            <person name="Probst A.J."/>
            <person name="Thomas B.C."/>
            <person name="Singh A."/>
            <person name="Wilkins M.J."/>
            <person name="Karaoz U."/>
            <person name="Brodie E.L."/>
            <person name="Williams K.H."/>
            <person name="Hubbard S.S."/>
            <person name="Banfield J.F."/>
        </authorList>
    </citation>
    <scope>NUCLEOTIDE SEQUENCE [LARGE SCALE GENOMIC DNA]</scope>
</reference>
<protein>
    <recommendedName>
        <fullName evidence="4">PpiC domain-containing protein</fullName>
    </recommendedName>
</protein>
<name>A0A1F7TZ91_9BACT</name>
<keyword evidence="1" id="KW-1133">Transmembrane helix</keyword>
<evidence type="ECO:0000256" key="1">
    <source>
        <dbReference type="SAM" id="Phobius"/>
    </source>
</evidence>
<keyword evidence="1" id="KW-0472">Membrane</keyword>
<sequence length="307" mass="34685">MKPVGPTPLPEHLYASRSLPMRTAAFWAMRVGLWGFLFFLIGGLFVFALYRSPGGTSVLHVVGRTLPMPIARVGDTAILYRDFQAELDGWIKFYETGGALEAVDEQRLHDRVLERMIERELIRQLAFELNVDGQSDVETLYQSMAVERGSEAQLIEDIDQRYGWTKNVFISSVVEPIVYARRVDDAVKGNEAYQRDALSSAQQARIDLLSGANAFTRISTGDEHAAAWVSLDAYPFEVEGILKNTEVGDVTEVIETSERFLVFKILGRNERAGGWFFQTEEFSIDKADVYDVLAIRRAQTTIKVFER</sequence>
<dbReference type="STRING" id="1802389.A3C17_03865"/>
<dbReference type="EMBL" id="MGDX01000016">
    <property type="protein sequence ID" value="OGL71256.1"/>
    <property type="molecule type" value="Genomic_DNA"/>
</dbReference>
<dbReference type="InterPro" id="IPR027304">
    <property type="entry name" value="Trigger_fact/SurA_dom_sf"/>
</dbReference>
<evidence type="ECO:0008006" key="4">
    <source>
        <dbReference type="Google" id="ProtNLM"/>
    </source>
</evidence>
<evidence type="ECO:0000313" key="2">
    <source>
        <dbReference type="EMBL" id="OGL71256.1"/>
    </source>
</evidence>
<proteinExistence type="predicted"/>
<gene>
    <name evidence="2" type="ORF">A3C17_03865</name>
</gene>
<organism evidence="2 3">
    <name type="scientific">Candidatus Uhrbacteria bacterium RIFCSPHIGHO2_02_FULL_53_13</name>
    <dbReference type="NCBI Taxonomy" id="1802389"/>
    <lineage>
        <taxon>Bacteria</taxon>
        <taxon>Candidatus Uhriibacteriota</taxon>
    </lineage>
</organism>
<dbReference type="AlphaFoldDB" id="A0A1F7TZ91"/>